<name>A0ABY1H5V4_9GAMM</name>
<comment type="caution">
    <text evidence="2">The sequence shown here is derived from an EMBL/GenBank/DDBJ whole genome shotgun (WGS) entry which is preliminary data.</text>
</comment>
<feature type="transmembrane region" description="Helical" evidence="1">
    <location>
        <begin position="55"/>
        <end position="74"/>
    </location>
</feature>
<dbReference type="RefSeq" id="WP_075470770.1">
    <property type="nucleotide sequence ID" value="NZ_CAWQZC010000070.1"/>
</dbReference>
<feature type="transmembrane region" description="Helical" evidence="1">
    <location>
        <begin position="161"/>
        <end position="181"/>
    </location>
</feature>
<evidence type="ECO:0000256" key="1">
    <source>
        <dbReference type="SAM" id="Phobius"/>
    </source>
</evidence>
<dbReference type="EMBL" id="FPLJ01000001">
    <property type="protein sequence ID" value="SGY81337.1"/>
    <property type="molecule type" value="Genomic_DNA"/>
</dbReference>
<dbReference type="GeneID" id="61293760"/>
<accession>A0ABY1H5V4</accession>
<reference evidence="2 3" key="1">
    <citation type="submission" date="2016-11" db="EMBL/GenBank/DDBJ databases">
        <authorList>
            <person name="Klemetsen T."/>
        </authorList>
    </citation>
    <scope>NUCLEOTIDE SEQUENCE [LARGE SCALE GENOMIC DNA]</scope>
    <source>
        <strain evidence="2">MT 2528</strain>
    </source>
</reference>
<sequence>MTTNTAPYPVELLKMPRQGRWEFPLHFLTSQFYTCFWLCVRVAELNRFTSHKFIAWLWFFVPFVPFFQPFAFFVLNQELSKLEDQNNVTYKKPYYYLAVTIIFLCTVYMSSNGESEWDIWFTGASLFISSIAYLVINSRINQLKLALKNVEFKGKDKGYSIFEWVLVTGIVSLIIGFIAYIKFYASYLTDIKIPTFNHIQTYNNNDIFHHPNDEYKLTFSGDNWQQVPLGSISDGSAEYEFVSSLDSGYFIIFKFKNNQTIEQLINSRLQWIEEVTDLPACSESRSFIADSTFIKANLVCKNTVTDSYQWSSVTLLEGPKYTYELIGKFEAPKLAYDRWEKHFALMATEFSNEN</sequence>
<protein>
    <submittedName>
        <fullName evidence="2">Uncharacterized protein</fullName>
    </submittedName>
</protein>
<proteinExistence type="predicted"/>
<feature type="transmembrane region" description="Helical" evidence="1">
    <location>
        <begin position="23"/>
        <end position="43"/>
    </location>
</feature>
<gene>
    <name evidence="2" type="ORF">MT2528_0029</name>
</gene>
<feature type="transmembrane region" description="Helical" evidence="1">
    <location>
        <begin position="94"/>
        <end position="111"/>
    </location>
</feature>
<feature type="transmembrane region" description="Helical" evidence="1">
    <location>
        <begin position="117"/>
        <end position="140"/>
    </location>
</feature>
<evidence type="ECO:0000313" key="2">
    <source>
        <dbReference type="EMBL" id="SGY81337.1"/>
    </source>
</evidence>
<keyword evidence="3" id="KW-1185">Reference proteome</keyword>
<dbReference type="Proteomes" id="UP000182660">
    <property type="component" value="Unassembled WGS sequence"/>
</dbReference>
<keyword evidence="1" id="KW-0472">Membrane</keyword>
<organism evidence="2 3">
    <name type="scientific">Moritella viscosa</name>
    <dbReference type="NCBI Taxonomy" id="80854"/>
    <lineage>
        <taxon>Bacteria</taxon>
        <taxon>Pseudomonadati</taxon>
        <taxon>Pseudomonadota</taxon>
        <taxon>Gammaproteobacteria</taxon>
        <taxon>Alteromonadales</taxon>
        <taxon>Moritellaceae</taxon>
        <taxon>Moritella</taxon>
    </lineage>
</organism>
<keyword evidence="1" id="KW-0812">Transmembrane</keyword>
<evidence type="ECO:0000313" key="3">
    <source>
        <dbReference type="Proteomes" id="UP000182660"/>
    </source>
</evidence>
<keyword evidence="1" id="KW-1133">Transmembrane helix</keyword>